<name>A0ABT4CUG8_9CLOT</name>
<protein>
    <submittedName>
        <fullName evidence="2">RidA family protein</fullName>
    </submittedName>
</protein>
<dbReference type="CDD" id="cd00448">
    <property type="entry name" value="YjgF_YER057c_UK114_family"/>
    <property type="match status" value="1"/>
</dbReference>
<dbReference type="InterPro" id="IPR006056">
    <property type="entry name" value="RidA"/>
</dbReference>
<dbReference type="PANTHER" id="PTHR11803">
    <property type="entry name" value="2-IMINOBUTANOATE/2-IMINOPROPANOATE DEAMINASE RIDA"/>
    <property type="match status" value="1"/>
</dbReference>
<comment type="caution">
    <text evidence="2">The sequence shown here is derived from an EMBL/GenBank/DDBJ whole genome shotgun (WGS) entry which is preliminary data.</text>
</comment>
<dbReference type="Gene3D" id="3.30.1330.40">
    <property type="entry name" value="RutC-like"/>
    <property type="match status" value="1"/>
</dbReference>
<organism evidence="2 3">
    <name type="scientific">Clostridium ganghwense</name>
    <dbReference type="NCBI Taxonomy" id="312089"/>
    <lineage>
        <taxon>Bacteria</taxon>
        <taxon>Bacillati</taxon>
        <taxon>Bacillota</taxon>
        <taxon>Clostridia</taxon>
        <taxon>Eubacteriales</taxon>
        <taxon>Clostridiaceae</taxon>
        <taxon>Clostridium</taxon>
    </lineage>
</organism>
<reference evidence="2" key="1">
    <citation type="submission" date="2022-12" db="EMBL/GenBank/DDBJ databases">
        <authorList>
            <person name="Wang J."/>
        </authorList>
    </citation>
    <scope>NUCLEOTIDE SEQUENCE</scope>
    <source>
        <strain evidence="2">HY-42-06</strain>
    </source>
</reference>
<dbReference type="Pfam" id="PF01042">
    <property type="entry name" value="Ribonuc_L-PSP"/>
    <property type="match status" value="1"/>
</dbReference>
<dbReference type="RefSeq" id="WP_268051777.1">
    <property type="nucleotide sequence ID" value="NZ_JAPQES010000010.1"/>
</dbReference>
<dbReference type="InterPro" id="IPR006175">
    <property type="entry name" value="YjgF/YER057c/UK114"/>
</dbReference>
<comment type="similarity">
    <text evidence="1">Belongs to the RutC family.</text>
</comment>
<dbReference type="NCBIfam" id="TIGR00004">
    <property type="entry name" value="Rid family detoxifying hydrolase"/>
    <property type="match status" value="1"/>
</dbReference>
<dbReference type="InterPro" id="IPR035959">
    <property type="entry name" value="RutC-like_sf"/>
</dbReference>
<dbReference type="EMBL" id="JAPQES010000010">
    <property type="protein sequence ID" value="MCY6372720.1"/>
    <property type="molecule type" value="Genomic_DNA"/>
</dbReference>
<dbReference type="Proteomes" id="UP001079657">
    <property type="component" value="Unassembled WGS sequence"/>
</dbReference>
<dbReference type="PROSITE" id="PS01094">
    <property type="entry name" value="UPF0076"/>
    <property type="match status" value="1"/>
</dbReference>
<evidence type="ECO:0000313" key="3">
    <source>
        <dbReference type="Proteomes" id="UP001079657"/>
    </source>
</evidence>
<proteinExistence type="inferred from homology"/>
<dbReference type="PANTHER" id="PTHR11803:SF39">
    <property type="entry name" value="2-IMINOBUTANOATE_2-IMINOPROPANOATE DEAMINASE"/>
    <property type="match status" value="1"/>
</dbReference>
<keyword evidence="3" id="KW-1185">Reference proteome</keyword>
<accession>A0ABT4CUG8</accession>
<sequence>MKRVVNTDLAPKAIGPYSQAIRCGNFLFMSGQLPVDPKTGEFAAGDDEVVAQAHQSMTNIKNILESEDMNFDNVVKTTVFLSDINNFAKVNEVYQEYFGQTFPARSCIEVGNLPKEALVEIEVIAYK</sequence>
<evidence type="ECO:0000313" key="2">
    <source>
        <dbReference type="EMBL" id="MCY6372720.1"/>
    </source>
</evidence>
<gene>
    <name evidence="2" type="ORF">OXH55_19195</name>
</gene>
<evidence type="ECO:0000256" key="1">
    <source>
        <dbReference type="ARBA" id="ARBA00010552"/>
    </source>
</evidence>
<dbReference type="SUPFAM" id="SSF55298">
    <property type="entry name" value="YjgF-like"/>
    <property type="match status" value="1"/>
</dbReference>
<dbReference type="InterPro" id="IPR019897">
    <property type="entry name" value="RidA_CS"/>
</dbReference>